<dbReference type="AlphaFoldDB" id="A0A8A2V7L3"/>
<proteinExistence type="predicted"/>
<organism evidence="3 4">
    <name type="scientific">Haloterrigena alkaliphila</name>
    <dbReference type="NCBI Taxonomy" id="2816475"/>
    <lineage>
        <taxon>Archaea</taxon>
        <taxon>Methanobacteriati</taxon>
        <taxon>Methanobacteriota</taxon>
        <taxon>Stenosarchaea group</taxon>
        <taxon>Halobacteria</taxon>
        <taxon>Halobacteriales</taxon>
        <taxon>Natrialbaceae</taxon>
        <taxon>Haloterrigena</taxon>
    </lineage>
</organism>
<feature type="compositionally biased region" description="Gly residues" evidence="2">
    <location>
        <begin position="224"/>
        <end position="236"/>
    </location>
</feature>
<feature type="region of interest" description="Disordered" evidence="2">
    <location>
        <begin position="154"/>
        <end position="294"/>
    </location>
</feature>
<dbReference type="GeneID" id="63187701"/>
<name>A0A8A2V7L3_9EURY</name>
<dbReference type="Proteomes" id="UP000663203">
    <property type="component" value="Chromosome"/>
</dbReference>
<feature type="compositionally biased region" description="Low complexity" evidence="2">
    <location>
        <begin position="185"/>
        <end position="201"/>
    </location>
</feature>
<gene>
    <name evidence="3" type="ORF">J0X25_10310</name>
</gene>
<feature type="coiled-coil region" evidence="1">
    <location>
        <begin position="85"/>
        <end position="138"/>
    </location>
</feature>
<evidence type="ECO:0000313" key="4">
    <source>
        <dbReference type="Proteomes" id="UP000663203"/>
    </source>
</evidence>
<dbReference type="RefSeq" id="WP_207287432.1">
    <property type="nucleotide sequence ID" value="NZ_CP071462.1"/>
</dbReference>
<keyword evidence="4" id="KW-1185">Reference proteome</keyword>
<evidence type="ECO:0000256" key="2">
    <source>
        <dbReference type="SAM" id="MobiDB-lite"/>
    </source>
</evidence>
<evidence type="ECO:0000313" key="3">
    <source>
        <dbReference type="EMBL" id="QSW97813.1"/>
    </source>
</evidence>
<dbReference type="KEGG" id="hakz:J0X25_10310"/>
<protein>
    <submittedName>
        <fullName evidence="3">Uncharacterized protein</fullName>
    </submittedName>
</protein>
<evidence type="ECO:0000256" key="1">
    <source>
        <dbReference type="SAM" id="Coils"/>
    </source>
</evidence>
<sequence length="294" mass="30150">MTTRSVVLLVFVAVVGLTVAPVASGAAVGTVAADETNESTSNTTVSTLMQASAADVESTVDEELFEAKYEAADNDSRQAIVRDRTGDIEQRLEELEAEREELRERKDDLHPGEYRSRLAKLSVEITSLERAIDRVEDRAVESGVGKERVDALRSNASKLSGPEVAEMARGLGVDGTPGNGPPDDPGNQSRGNGNGQGNDRSPGNSDRGPPNDESNNATIPGRENGSGPGMGNGNGSGSEKKGSPGNGSGSENGADSRNGNGQGNGADSRDGTNPRNGNGSGPGADSDGSAETDA</sequence>
<dbReference type="EMBL" id="CP071462">
    <property type="protein sequence ID" value="QSW97813.1"/>
    <property type="molecule type" value="Genomic_DNA"/>
</dbReference>
<accession>A0A8A2V7L3</accession>
<keyword evidence="1" id="KW-0175">Coiled coil</keyword>
<reference evidence="3 4" key="1">
    <citation type="submission" date="2021-03" db="EMBL/GenBank/DDBJ databases">
        <title>Haloterrigena longa sp. nov. and Haloterrigena limicola sp. nov., extremely halophilic archaea isolated from a salt lake.</title>
        <authorList>
            <person name="Henglin C."/>
        </authorList>
    </citation>
    <scope>NUCLEOTIDE SEQUENCE [LARGE SCALE GENOMIC DNA]</scope>
    <source>
        <strain evidence="3 4">KZCA68</strain>
    </source>
</reference>